<evidence type="ECO:0000313" key="2">
    <source>
        <dbReference type="Proteomes" id="UP001060215"/>
    </source>
</evidence>
<dbReference type="Proteomes" id="UP001060215">
    <property type="component" value="Chromosome 13"/>
</dbReference>
<sequence>MFSAVDNSGPRRRILFLGDRSFEFEEVSVESPGGRGVSIVERGLALRRAVVVYGHDVHWLVSRLRTASQDPGDLHFLGRLSGGKRTLAVWVRGEEGGGSSFQLVVSTGQRREQIFIPVSNFGDGLDGVALVLEGFRLAFDGPRHGKITSYSAPSQRSSRGGVGEATTVRCTAELDWFRMLDRSLVGKVGQLGGKAQSFATMFDCVQRWWKVSGTVEVRPIGGQAFLFVFTSRKEAELVLGRRWIVDGRDLLLEWWSPLALCYSNDIWSPATSIWIRVLGLPLHLRGDAVYRVIGAQCGGYVEADETSVDLGVVRLRIRSSESIPSSVVVWWGSWKFFLPIWVEEGPSVELGLPATAGGATTGADKDGLDLAESNRVNFCRFGVKEYLLRFGEDDTVRAGQNYLGYTRSLGGQRKAKEGFAKTKLQTAGGGPKQRWANKNTFVDHGPSNTLLSPRWNLPVAILQSKYLGRYTLSNLAGWRGPTMPSKQTHR</sequence>
<reference evidence="1 2" key="1">
    <citation type="journal article" date="2022" name="Plant J.">
        <title>Chromosome-level genome of Camellia lanceoleosa provides a valuable resource for understanding genome evolution and self-incompatibility.</title>
        <authorList>
            <person name="Gong W."/>
            <person name="Xiao S."/>
            <person name="Wang L."/>
            <person name="Liao Z."/>
            <person name="Chang Y."/>
            <person name="Mo W."/>
            <person name="Hu G."/>
            <person name="Li W."/>
            <person name="Zhao G."/>
            <person name="Zhu H."/>
            <person name="Hu X."/>
            <person name="Ji K."/>
            <person name="Xiang X."/>
            <person name="Song Q."/>
            <person name="Yuan D."/>
            <person name="Jin S."/>
            <person name="Zhang L."/>
        </authorList>
    </citation>
    <scope>NUCLEOTIDE SEQUENCE [LARGE SCALE GENOMIC DNA]</scope>
    <source>
        <strain evidence="1">SQ_2022a</strain>
    </source>
</reference>
<proteinExistence type="predicted"/>
<protein>
    <submittedName>
        <fullName evidence="1">Uncharacterized protein</fullName>
    </submittedName>
</protein>
<accession>A0ACC0FSB3</accession>
<gene>
    <name evidence="1" type="ORF">LOK49_LG12G00142</name>
</gene>
<name>A0ACC0FSB3_9ERIC</name>
<evidence type="ECO:0000313" key="1">
    <source>
        <dbReference type="EMBL" id="KAI7991518.1"/>
    </source>
</evidence>
<comment type="caution">
    <text evidence="1">The sequence shown here is derived from an EMBL/GenBank/DDBJ whole genome shotgun (WGS) entry which is preliminary data.</text>
</comment>
<organism evidence="1 2">
    <name type="scientific">Camellia lanceoleosa</name>
    <dbReference type="NCBI Taxonomy" id="1840588"/>
    <lineage>
        <taxon>Eukaryota</taxon>
        <taxon>Viridiplantae</taxon>
        <taxon>Streptophyta</taxon>
        <taxon>Embryophyta</taxon>
        <taxon>Tracheophyta</taxon>
        <taxon>Spermatophyta</taxon>
        <taxon>Magnoliopsida</taxon>
        <taxon>eudicotyledons</taxon>
        <taxon>Gunneridae</taxon>
        <taxon>Pentapetalae</taxon>
        <taxon>asterids</taxon>
        <taxon>Ericales</taxon>
        <taxon>Theaceae</taxon>
        <taxon>Camellia</taxon>
    </lineage>
</organism>
<dbReference type="EMBL" id="CM045770">
    <property type="protein sequence ID" value="KAI7991518.1"/>
    <property type="molecule type" value="Genomic_DNA"/>
</dbReference>
<keyword evidence="2" id="KW-1185">Reference proteome</keyword>